<dbReference type="AlphaFoldDB" id="A0A0C2X3E8"/>
<protein>
    <recommendedName>
        <fullName evidence="3">WD repeat-containing protein 8</fullName>
    </recommendedName>
</protein>
<organism evidence="1 2">
    <name type="scientific">Amanita muscaria (strain Koide BX008)</name>
    <dbReference type="NCBI Taxonomy" id="946122"/>
    <lineage>
        <taxon>Eukaryota</taxon>
        <taxon>Fungi</taxon>
        <taxon>Dikarya</taxon>
        <taxon>Basidiomycota</taxon>
        <taxon>Agaricomycotina</taxon>
        <taxon>Agaricomycetes</taxon>
        <taxon>Agaricomycetidae</taxon>
        <taxon>Agaricales</taxon>
        <taxon>Pluteineae</taxon>
        <taxon>Amanitaceae</taxon>
        <taxon>Amanita</taxon>
    </lineage>
</organism>
<dbReference type="SUPFAM" id="SSF50998">
    <property type="entry name" value="Quinoprotein alcohol dehydrogenase-like"/>
    <property type="match status" value="1"/>
</dbReference>
<dbReference type="PANTHER" id="PTHR16220">
    <property type="entry name" value="WD REPEAT PROTEIN 8-RELATED"/>
    <property type="match status" value="1"/>
</dbReference>
<dbReference type="InterPro" id="IPR001680">
    <property type="entry name" value="WD40_rpt"/>
</dbReference>
<dbReference type="EMBL" id="KN818261">
    <property type="protein sequence ID" value="KIL63243.1"/>
    <property type="molecule type" value="Genomic_DNA"/>
</dbReference>
<dbReference type="GO" id="GO:0005815">
    <property type="term" value="C:microtubule organizing center"/>
    <property type="evidence" value="ECO:0007669"/>
    <property type="project" value="TreeGrafter"/>
</dbReference>
<dbReference type="InterPro" id="IPR015943">
    <property type="entry name" value="WD40/YVTN_repeat-like_dom_sf"/>
</dbReference>
<sequence length="496" mass="55297">MDFTEAYPHSSSLVSFSPGAQFILTALYDALIIRRSDTLQISRTWTVDRDTSPTNVLLVGALQSRPASTSTIASLTDPTITHIGWSCDSEYILASCAKRGTVHVFKLRDEEWSSRIDAGAEGLVKAEWAPDGRTILCFSEWGATTPLVVRLINSTGLQIRVTAWSIVTGKAIYIQFPIHPDRGFAFRSDGRYFVLAERHKSKDTLGVYDTTDSYKLARHFPLPTSSLASLALSPTGNHVAVWEGLLEFKIHFLALTGERLGTFSPEPDPGFGVRHVAWHPNGGYLAVGGWTDKIYILESLSWSPAIVLEVPSRIPTNVMIWREPPSWLEATYGRGFISYESLRGPITVPLNHIDLSRPNSKSGVAQLAWNTNGTLLFARFECVPNAVYLYDFPSPQDRFQPKLRSVLLHTLPVLHARWNPVRKGNLAVCCDGQSVYTWSDEWVGENGTEEEMAECIGIPIEGFKAKDLRWAPDGKGFVLIDRDRFCCAFEIEEKDT</sequence>
<keyword evidence="2" id="KW-1185">Reference proteome</keyword>
<dbReference type="InterPro" id="IPR011047">
    <property type="entry name" value="Quinoprotein_ADH-like_sf"/>
</dbReference>
<dbReference type="Gene3D" id="2.130.10.10">
    <property type="entry name" value="YVTN repeat-like/Quinoprotein amine dehydrogenase"/>
    <property type="match status" value="2"/>
</dbReference>
<evidence type="ECO:0000313" key="2">
    <source>
        <dbReference type="Proteomes" id="UP000054549"/>
    </source>
</evidence>
<dbReference type="GO" id="GO:1990811">
    <property type="term" value="C:MWP complex"/>
    <property type="evidence" value="ECO:0007669"/>
    <property type="project" value="TreeGrafter"/>
</dbReference>
<dbReference type="InterPro" id="IPR052778">
    <property type="entry name" value="Centrosome-WD_assoc"/>
</dbReference>
<dbReference type="InParanoid" id="A0A0C2X3E8"/>
<dbReference type="GO" id="GO:1990810">
    <property type="term" value="P:microtubule anchoring at mitotic spindle pole body"/>
    <property type="evidence" value="ECO:0007669"/>
    <property type="project" value="TreeGrafter"/>
</dbReference>
<dbReference type="STRING" id="946122.A0A0C2X3E8"/>
<dbReference type="PANTHER" id="PTHR16220:SF0">
    <property type="entry name" value="WD REPEAT-CONTAINING PROTEIN WRAP73"/>
    <property type="match status" value="1"/>
</dbReference>
<reference evidence="1 2" key="1">
    <citation type="submission" date="2014-04" db="EMBL/GenBank/DDBJ databases">
        <title>Evolutionary Origins and Diversification of the Mycorrhizal Mutualists.</title>
        <authorList>
            <consortium name="DOE Joint Genome Institute"/>
            <consortium name="Mycorrhizal Genomics Consortium"/>
            <person name="Kohler A."/>
            <person name="Kuo A."/>
            <person name="Nagy L.G."/>
            <person name="Floudas D."/>
            <person name="Copeland A."/>
            <person name="Barry K.W."/>
            <person name="Cichocki N."/>
            <person name="Veneault-Fourrey C."/>
            <person name="LaButti K."/>
            <person name="Lindquist E.A."/>
            <person name="Lipzen A."/>
            <person name="Lundell T."/>
            <person name="Morin E."/>
            <person name="Murat C."/>
            <person name="Riley R."/>
            <person name="Ohm R."/>
            <person name="Sun H."/>
            <person name="Tunlid A."/>
            <person name="Henrissat B."/>
            <person name="Grigoriev I.V."/>
            <person name="Hibbett D.S."/>
            <person name="Martin F."/>
        </authorList>
    </citation>
    <scope>NUCLEOTIDE SEQUENCE [LARGE SCALE GENOMIC DNA]</scope>
    <source>
        <strain evidence="1 2">Koide BX008</strain>
    </source>
</reference>
<gene>
    <name evidence="1" type="ORF">M378DRAFT_79985</name>
</gene>
<accession>A0A0C2X3E8</accession>
<name>A0A0C2X3E8_AMAMK</name>
<dbReference type="Proteomes" id="UP000054549">
    <property type="component" value="Unassembled WGS sequence"/>
</dbReference>
<proteinExistence type="predicted"/>
<evidence type="ECO:0000313" key="1">
    <source>
        <dbReference type="EMBL" id="KIL63243.1"/>
    </source>
</evidence>
<evidence type="ECO:0008006" key="3">
    <source>
        <dbReference type="Google" id="ProtNLM"/>
    </source>
</evidence>
<dbReference type="OrthoDB" id="308690at2759"/>
<dbReference type="SMART" id="SM00320">
    <property type="entry name" value="WD40"/>
    <property type="match status" value="3"/>
</dbReference>
<dbReference type="Pfam" id="PF00400">
    <property type="entry name" value="WD40"/>
    <property type="match status" value="1"/>
</dbReference>
<dbReference type="HOGENOM" id="CLU_024072_3_1_1"/>